<keyword evidence="1" id="KW-0732">Signal</keyword>
<evidence type="ECO:0000313" key="3">
    <source>
        <dbReference type="Proteomes" id="UP001249505"/>
    </source>
</evidence>
<comment type="caution">
    <text evidence="2">The sequence shown here is derived from an EMBL/GenBank/DDBJ whole genome shotgun (WGS) entry which is preliminary data.</text>
</comment>
<dbReference type="InterPro" id="IPR010344">
    <property type="entry name" value="YbjH"/>
</dbReference>
<keyword evidence="3" id="KW-1185">Reference proteome</keyword>
<accession>A0ABU3FUF7</accession>
<reference evidence="2 3" key="1">
    <citation type="submission" date="2023-07" db="EMBL/GenBank/DDBJ databases">
        <title>Novel Shewanella species isolated from Baltic Sea sediments.</title>
        <authorList>
            <person name="Martin-Rodriguez A.J."/>
        </authorList>
    </citation>
    <scope>NUCLEOTIDE SEQUENCE [LARGE SCALE GENOMIC DNA]</scope>
    <source>
        <strain evidence="2 3">SP2S1-2</strain>
    </source>
</reference>
<dbReference type="RefSeq" id="WP_311898053.1">
    <property type="nucleotide sequence ID" value="NZ_JAUOES010000002.1"/>
</dbReference>
<feature type="signal peptide" evidence="1">
    <location>
        <begin position="1"/>
        <end position="29"/>
    </location>
</feature>
<evidence type="ECO:0000256" key="1">
    <source>
        <dbReference type="SAM" id="SignalP"/>
    </source>
</evidence>
<name>A0ABU3FUF7_9GAMM</name>
<dbReference type="Proteomes" id="UP001249505">
    <property type="component" value="Unassembled WGS sequence"/>
</dbReference>
<organism evidence="2 3">
    <name type="scientific">Shewanella scandinavica</name>
    <dbReference type="NCBI Taxonomy" id="3063538"/>
    <lineage>
        <taxon>Bacteria</taxon>
        <taxon>Pseudomonadati</taxon>
        <taxon>Pseudomonadota</taxon>
        <taxon>Gammaproteobacteria</taxon>
        <taxon>Alteromonadales</taxon>
        <taxon>Shewanellaceae</taxon>
        <taxon>Shewanella</taxon>
    </lineage>
</organism>
<evidence type="ECO:0000313" key="2">
    <source>
        <dbReference type="EMBL" id="MDT3279004.1"/>
    </source>
</evidence>
<dbReference type="EMBL" id="JAUOES010000002">
    <property type="protein sequence ID" value="MDT3279004.1"/>
    <property type="molecule type" value="Genomic_DNA"/>
</dbReference>
<proteinExistence type="predicted"/>
<dbReference type="Pfam" id="PF06082">
    <property type="entry name" value="YjbH"/>
    <property type="match status" value="1"/>
</dbReference>
<gene>
    <name evidence="2" type="ORF">Q4Q50_01635</name>
</gene>
<protein>
    <submittedName>
        <fullName evidence="2">YjbH domain-containing protein</fullName>
    </submittedName>
</protein>
<feature type="chain" id="PRO_5045292130" evidence="1">
    <location>
        <begin position="30"/>
        <end position="787"/>
    </location>
</feature>
<sequence>MKKSSHTIHTLGRLSALSLALLPLLQVTADEFSYPTLLASQSDFGGVGLMQMPTGRMAPEGEFNFATSYNDDYQHFTASVQLFPWFETTVRYTQVQDLLYSSDPSFSGNTKYTDKGIDFKVRLLEETNWLPETSFGVRDFGGTGLFDGEFIAATKRVGPLDFTLGIGWGYIGNSGNLTSDKKDLNYNCDRDTSVGGKGGTVDYQRWFKGCAALFGGVEYQTPWDPLRLKLEYDGNDYQSDFPVVRGRDRNAMPQDSKFNYGLLYRFGDWGDLHLSYERGNTWTLGFSLQTNFNTLTQIKRDPAAAKYKPIPAAPLTHVQTANIPLDSVSPSENIIATADTTLHIKEEIADTHLIVQPKEAMLKTTIDWNKVAQDLQTISGYSNAKIYLDSDSITVVGEQTKYRDRNEAHQRAATILANNSDLTQIKEYRLIETHYSQPITETRIDAEKFAQVASFAYLNAKVTDASQVAVPRLPQGELVTRTDKDWLDKLGFDVAPTMVQSFGGSEGFYMFNIGVTGSANYKFTDNFEFGGSLYLNLYDNYDKFLYDVPPDGTDLKRVRTLIRQYVHDNPVRVNNLQLTWMDNLSDNISYQAYGGYLEMMYGGVGTEFLYRPLNSQWAFGFDINYAKQRDPDSMFGFFSDENQFDPLTNRAYRVQTGVVTGHATAYYQPEWFPNTLLRVSAGQYLTEDKGVTVDFSKQFDSGVIVGAFATKTNLSAEEYGEGSFTKGFYISIPFDLMTIKSTQSRAFLSWMPLTRDGGQMLGRKYNLFDVTDARAPWYTRPSVELAK</sequence>